<comment type="caution">
    <text evidence="1">The sequence shown here is derived from an EMBL/GenBank/DDBJ whole genome shotgun (WGS) entry which is preliminary data.</text>
</comment>
<gene>
    <name evidence="1" type="ORF">GCM10017771_56550</name>
</gene>
<protein>
    <submittedName>
        <fullName evidence="1">Uncharacterized protein</fullName>
    </submittedName>
</protein>
<dbReference type="AlphaFoldDB" id="A0A919DEF4"/>
<keyword evidence="2" id="KW-1185">Reference proteome</keyword>
<accession>A0A919DEF4</accession>
<sequence>MHLLPHALAWMRALLFGPPKSGRSSCRTAPEAGRTAPFPYPSPGMWGAILAAARRRRAPHLWPSSELPAAEDDFITGLLVRAYVWPEDERTRCLASPLRAARWR</sequence>
<reference evidence="1" key="2">
    <citation type="submission" date="2020-09" db="EMBL/GenBank/DDBJ databases">
        <authorList>
            <person name="Sun Q."/>
            <person name="Zhou Y."/>
        </authorList>
    </citation>
    <scope>NUCLEOTIDE SEQUENCE</scope>
    <source>
        <strain evidence="1">CGMCC 4.7403</strain>
    </source>
</reference>
<proteinExistence type="predicted"/>
<evidence type="ECO:0000313" key="1">
    <source>
        <dbReference type="EMBL" id="GHE38090.1"/>
    </source>
</evidence>
<dbReference type="EMBL" id="BNAT01000022">
    <property type="protein sequence ID" value="GHE38090.1"/>
    <property type="molecule type" value="Genomic_DNA"/>
</dbReference>
<reference evidence="1" key="1">
    <citation type="journal article" date="2014" name="Int. J. Syst. Evol. Microbiol.">
        <title>Complete genome sequence of Corynebacterium casei LMG S-19264T (=DSM 44701T), isolated from a smear-ripened cheese.</title>
        <authorList>
            <consortium name="US DOE Joint Genome Institute (JGI-PGF)"/>
            <person name="Walter F."/>
            <person name="Albersmeier A."/>
            <person name="Kalinowski J."/>
            <person name="Ruckert C."/>
        </authorList>
    </citation>
    <scope>NUCLEOTIDE SEQUENCE</scope>
    <source>
        <strain evidence="1">CGMCC 4.7403</strain>
    </source>
</reference>
<evidence type="ECO:0000313" key="2">
    <source>
        <dbReference type="Proteomes" id="UP000603227"/>
    </source>
</evidence>
<organism evidence="1 2">
    <name type="scientific">Streptomyces capitiformicae</name>
    <dbReference type="NCBI Taxonomy" id="2014920"/>
    <lineage>
        <taxon>Bacteria</taxon>
        <taxon>Bacillati</taxon>
        <taxon>Actinomycetota</taxon>
        <taxon>Actinomycetes</taxon>
        <taxon>Kitasatosporales</taxon>
        <taxon>Streptomycetaceae</taxon>
        <taxon>Streptomyces</taxon>
    </lineage>
</organism>
<name>A0A919DEF4_9ACTN</name>
<dbReference type="Proteomes" id="UP000603227">
    <property type="component" value="Unassembled WGS sequence"/>
</dbReference>